<dbReference type="EMBL" id="JAPDPJ010000035">
    <property type="protein sequence ID" value="MCW3787713.1"/>
    <property type="molecule type" value="Genomic_DNA"/>
</dbReference>
<dbReference type="GO" id="GO:0009279">
    <property type="term" value="C:cell outer membrane"/>
    <property type="evidence" value="ECO:0007669"/>
    <property type="project" value="UniProtKB-SubCell"/>
</dbReference>
<accession>A0AAE3SGW1</accession>
<evidence type="ECO:0000313" key="6">
    <source>
        <dbReference type="Proteomes" id="UP001209229"/>
    </source>
</evidence>
<dbReference type="AlphaFoldDB" id="A0AAE3SGW1"/>
<keyword evidence="3" id="KW-0998">Cell outer membrane</keyword>
<sequence length="588" mass="65826">MKKNYIYILLILFIISFVSVNAQELNKDVKVVREYNPIISDAFKINKLPVDEVDSATFNPSFSYDILSKAMASGLAIEPITAARLKPERKTVLDKSYIKGGLGNYVTLFGDLNYNVLRSEEYALGLNVGHLTSNGDIKLEDDSKSEAPIHDTYASLYFRRFWDDYTLSLDAEFDHNIYDYYGFQNIDETLAYYTDMMDPASSTLGSNLMADRKQRLSSFGLNVGFGNKVVEPDDVAFKANLKYQTFSNITGVGENGVGLNAKAKIYFNDMFLDIAGGFDYYGTSVPDSNSPLYGFMDRSMTVLNISPALGFVFEGIDFKVGLDTYSLLGGQDEESGFNIAPHVEANLVIADGIVSAFAGVQGDYDINNYQKIQKENRFVAADVNVRNSFNGLHFFGGLKGNFSSQTSFVARVDYSMFDDEHFYVNRWYSTELATSSAISTYSQTNIFDVVYSDGSLLTLSGELKYEPSQKMNVLLKGKYNGYNLDQIEEAWHKPEVEVGLTANYAPIEDLWVNLGVYTMGKRFAYDAATQEAKELKSVIDINLGAEYTISSKWTMFANLNNAIVSKYYQWNGYPMQGLNVRVGVGYSF</sequence>
<evidence type="ECO:0000256" key="2">
    <source>
        <dbReference type="ARBA" id="ARBA00023136"/>
    </source>
</evidence>
<keyword evidence="6" id="KW-1185">Reference proteome</keyword>
<keyword evidence="5" id="KW-0675">Receptor</keyword>
<dbReference type="SUPFAM" id="SSF56935">
    <property type="entry name" value="Porins"/>
    <property type="match status" value="1"/>
</dbReference>
<dbReference type="InterPro" id="IPR036942">
    <property type="entry name" value="Beta-barrel_TonB_sf"/>
</dbReference>
<gene>
    <name evidence="5" type="ORF">OM075_14650</name>
</gene>
<evidence type="ECO:0000256" key="1">
    <source>
        <dbReference type="ARBA" id="ARBA00004442"/>
    </source>
</evidence>
<feature type="signal peptide" evidence="4">
    <location>
        <begin position="1"/>
        <end position="22"/>
    </location>
</feature>
<dbReference type="Proteomes" id="UP001209229">
    <property type="component" value="Unassembled WGS sequence"/>
</dbReference>
<evidence type="ECO:0000313" key="5">
    <source>
        <dbReference type="EMBL" id="MCW3787713.1"/>
    </source>
</evidence>
<dbReference type="RefSeq" id="WP_301191277.1">
    <property type="nucleotide sequence ID" value="NZ_JAPDPJ010000035.1"/>
</dbReference>
<comment type="caution">
    <text evidence="5">The sequence shown here is derived from an EMBL/GenBank/DDBJ whole genome shotgun (WGS) entry which is preliminary data.</text>
</comment>
<proteinExistence type="predicted"/>
<comment type="subcellular location">
    <subcellularLocation>
        <location evidence="1">Cell outer membrane</location>
    </subcellularLocation>
</comment>
<keyword evidence="2" id="KW-0472">Membrane</keyword>
<dbReference type="Gene3D" id="2.40.170.20">
    <property type="entry name" value="TonB-dependent receptor, beta-barrel domain"/>
    <property type="match status" value="1"/>
</dbReference>
<reference evidence="5" key="1">
    <citation type="submission" date="2022-10" db="EMBL/GenBank/DDBJ databases">
        <authorList>
            <person name="Yu W.X."/>
        </authorList>
    </citation>
    <scope>NUCLEOTIDE SEQUENCE</scope>
    <source>
        <strain evidence="5">AAT</strain>
    </source>
</reference>
<feature type="chain" id="PRO_5042077027" evidence="4">
    <location>
        <begin position="23"/>
        <end position="588"/>
    </location>
</feature>
<evidence type="ECO:0000256" key="4">
    <source>
        <dbReference type="SAM" id="SignalP"/>
    </source>
</evidence>
<evidence type="ECO:0000256" key="3">
    <source>
        <dbReference type="ARBA" id="ARBA00023237"/>
    </source>
</evidence>
<name>A0AAE3SGW1_9BACT</name>
<keyword evidence="4" id="KW-0732">Signal</keyword>
<organism evidence="5 6">
    <name type="scientific">Plebeiibacterium sediminum</name>
    <dbReference type="NCBI Taxonomy" id="2992112"/>
    <lineage>
        <taxon>Bacteria</taxon>
        <taxon>Pseudomonadati</taxon>
        <taxon>Bacteroidota</taxon>
        <taxon>Bacteroidia</taxon>
        <taxon>Marinilabiliales</taxon>
        <taxon>Marinilabiliaceae</taxon>
        <taxon>Plebeiibacterium</taxon>
    </lineage>
</organism>
<protein>
    <submittedName>
        <fullName evidence="5">TonB-dependent receptor</fullName>
    </submittedName>
</protein>